<comment type="caution">
    <text evidence="2">The sequence shown here is derived from an EMBL/GenBank/DDBJ whole genome shotgun (WGS) entry which is preliminary data.</text>
</comment>
<dbReference type="Proteomes" id="UP001054889">
    <property type="component" value="Unassembled WGS sequence"/>
</dbReference>
<evidence type="ECO:0000313" key="3">
    <source>
        <dbReference type="Proteomes" id="UP001054889"/>
    </source>
</evidence>
<sequence>MLTAQIQSIADVESLVGSVVREERGQVGIYAPSSGGGAAARRLEEEQQRVVRRRSKGATRGRAEAAVTEEGAGGGVGPRRRDATHRTKRDGEERAGASLRRSGGGAGPRRSSSGSGLRRSRAGTARGGVVVFCRQKNGAKIVVKRNERDWDPNFFPCFS</sequence>
<accession>A0AAV5CJ27</accession>
<dbReference type="EMBL" id="BQKI01000007">
    <property type="protein sequence ID" value="GJM98034.1"/>
    <property type="molecule type" value="Genomic_DNA"/>
</dbReference>
<reference evidence="2" key="1">
    <citation type="journal article" date="2018" name="DNA Res.">
        <title>Multiple hybrid de novo genome assembly of finger millet, an orphan allotetraploid crop.</title>
        <authorList>
            <person name="Hatakeyama M."/>
            <person name="Aluri S."/>
            <person name="Balachadran M.T."/>
            <person name="Sivarajan S.R."/>
            <person name="Patrignani A."/>
            <person name="Gruter S."/>
            <person name="Poveda L."/>
            <person name="Shimizu-Inatsugi R."/>
            <person name="Baeten J."/>
            <person name="Francoijs K.J."/>
            <person name="Nataraja K.N."/>
            <person name="Reddy Y.A.N."/>
            <person name="Phadnis S."/>
            <person name="Ravikumar R.L."/>
            <person name="Schlapbach R."/>
            <person name="Sreeman S.M."/>
            <person name="Shimizu K.K."/>
        </authorList>
    </citation>
    <scope>NUCLEOTIDE SEQUENCE</scope>
</reference>
<name>A0AAV5CJ27_ELECO</name>
<feature type="compositionally biased region" description="Low complexity" evidence="1">
    <location>
        <begin position="108"/>
        <end position="128"/>
    </location>
</feature>
<evidence type="ECO:0000313" key="2">
    <source>
        <dbReference type="EMBL" id="GJM98034.1"/>
    </source>
</evidence>
<reference evidence="2" key="2">
    <citation type="submission" date="2021-12" db="EMBL/GenBank/DDBJ databases">
        <title>Resequencing data analysis of finger millet.</title>
        <authorList>
            <person name="Hatakeyama M."/>
            <person name="Aluri S."/>
            <person name="Balachadran M.T."/>
            <person name="Sivarajan S.R."/>
            <person name="Poveda L."/>
            <person name="Shimizu-Inatsugi R."/>
            <person name="Schlapbach R."/>
            <person name="Sreeman S.M."/>
            <person name="Shimizu K.K."/>
        </authorList>
    </citation>
    <scope>NUCLEOTIDE SEQUENCE</scope>
</reference>
<feature type="compositionally biased region" description="Basic and acidic residues" evidence="1">
    <location>
        <begin position="79"/>
        <end position="95"/>
    </location>
</feature>
<gene>
    <name evidence="2" type="primary">ga15008</name>
    <name evidence="2" type="ORF">PR202_ga15008</name>
</gene>
<evidence type="ECO:0000256" key="1">
    <source>
        <dbReference type="SAM" id="MobiDB-lite"/>
    </source>
</evidence>
<feature type="region of interest" description="Disordered" evidence="1">
    <location>
        <begin position="29"/>
        <end position="128"/>
    </location>
</feature>
<feature type="compositionally biased region" description="Basic residues" evidence="1">
    <location>
        <begin position="50"/>
        <end position="59"/>
    </location>
</feature>
<dbReference type="AlphaFoldDB" id="A0AAV5CJ27"/>
<protein>
    <submittedName>
        <fullName evidence="2">Uncharacterized protein</fullName>
    </submittedName>
</protein>
<proteinExistence type="predicted"/>
<keyword evidence="3" id="KW-1185">Reference proteome</keyword>
<organism evidence="2 3">
    <name type="scientific">Eleusine coracana subsp. coracana</name>
    <dbReference type="NCBI Taxonomy" id="191504"/>
    <lineage>
        <taxon>Eukaryota</taxon>
        <taxon>Viridiplantae</taxon>
        <taxon>Streptophyta</taxon>
        <taxon>Embryophyta</taxon>
        <taxon>Tracheophyta</taxon>
        <taxon>Spermatophyta</taxon>
        <taxon>Magnoliopsida</taxon>
        <taxon>Liliopsida</taxon>
        <taxon>Poales</taxon>
        <taxon>Poaceae</taxon>
        <taxon>PACMAD clade</taxon>
        <taxon>Chloridoideae</taxon>
        <taxon>Cynodonteae</taxon>
        <taxon>Eleusininae</taxon>
        <taxon>Eleusine</taxon>
    </lineage>
</organism>
<feature type="compositionally biased region" description="Low complexity" evidence="1">
    <location>
        <begin position="60"/>
        <end position="70"/>
    </location>
</feature>